<organism evidence="14 15">
    <name type="scientific">Veronia nyctiphanis</name>
    <dbReference type="NCBI Taxonomy" id="1278244"/>
    <lineage>
        <taxon>Bacteria</taxon>
        <taxon>Pseudomonadati</taxon>
        <taxon>Pseudomonadota</taxon>
        <taxon>Gammaproteobacteria</taxon>
        <taxon>Vibrionales</taxon>
        <taxon>Vibrionaceae</taxon>
        <taxon>Veronia</taxon>
    </lineage>
</organism>
<gene>
    <name evidence="14" type="ORF">CS022_14100</name>
</gene>
<dbReference type="PANTHER" id="PTHR47354">
    <property type="entry name" value="NADH OXIDOREDUCTASE HCR"/>
    <property type="match status" value="1"/>
</dbReference>
<dbReference type="PROSITE" id="PS51085">
    <property type="entry name" value="2FE2S_FER_2"/>
    <property type="match status" value="1"/>
</dbReference>
<protein>
    <submittedName>
        <fullName evidence="14">Hybrid-cluster NAD(P)-dependent oxidoreductase</fullName>
    </submittedName>
</protein>
<feature type="compositionally biased region" description="Polar residues" evidence="11">
    <location>
        <begin position="250"/>
        <end position="270"/>
    </location>
</feature>
<evidence type="ECO:0000259" key="13">
    <source>
        <dbReference type="PROSITE" id="PS51384"/>
    </source>
</evidence>
<evidence type="ECO:0000256" key="5">
    <source>
        <dbReference type="ARBA" id="ARBA00022827"/>
    </source>
</evidence>
<evidence type="ECO:0000256" key="9">
    <source>
        <dbReference type="ARBA" id="ARBA00034078"/>
    </source>
</evidence>
<evidence type="ECO:0000256" key="10">
    <source>
        <dbReference type="ARBA" id="ARBA00061434"/>
    </source>
</evidence>
<dbReference type="Gene3D" id="3.40.50.80">
    <property type="entry name" value="Nucleotide-binding domain of ferredoxin-NADP reductase (FNR) module"/>
    <property type="match status" value="1"/>
</dbReference>
<dbReference type="InterPro" id="IPR050415">
    <property type="entry name" value="MRET"/>
</dbReference>
<evidence type="ECO:0000256" key="8">
    <source>
        <dbReference type="ARBA" id="ARBA00023014"/>
    </source>
</evidence>
<dbReference type="SUPFAM" id="SSF54292">
    <property type="entry name" value="2Fe-2S ferredoxin-like"/>
    <property type="match status" value="1"/>
</dbReference>
<keyword evidence="5" id="KW-0274">FAD</keyword>
<evidence type="ECO:0000256" key="3">
    <source>
        <dbReference type="ARBA" id="ARBA00022714"/>
    </source>
</evidence>
<dbReference type="GO" id="GO:0046872">
    <property type="term" value="F:metal ion binding"/>
    <property type="evidence" value="ECO:0007669"/>
    <property type="project" value="UniProtKB-KW"/>
</dbReference>
<keyword evidence="15" id="KW-1185">Reference proteome</keyword>
<dbReference type="Gene3D" id="3.10.20.30">
    <property type="match status" value="1"/>
</dbReference>
<keyword evidence="8" id="KW-0411">Iron-sulfur</keyword>
<feature type="compositionally biased region" description="Polar residues" evidence="11">
    <location>
        <begin position="282"/>
        <end position="303"/>
    </location>
</feature>
<dbReference type="EMBL" id="PEIB01000016">
    <property type="protein sequence ID" value="RXJ72763.1"/>
    <property type="molecule type" value="Genomic_DNA"/>
</dbReference>
<proteinExistence type="inferred from homology"/>
<evidence type="ECO:0000256" key="11">
    <source>
        <dbReference type="SAM" id="MobiDB-lite"/>
    </source>
</evidence>
<comment type="caution">
    <text evidence="14">The sequence shown here is derived from an EMBL/GenBank/DDBJ whole genome shotgun (WGS) entry which is preliminary data.</text>
</comment>
<feature type="region of interest" description="Disordered" evidence="11">
    <location>
        <begin position="249"/>
        <end position="303"/>
    </location>
</feature>
<dbReference type="PANTHER" id="PTHR47354:SF6">
    <property type="entry name" value="NADH OXIDOREDUCTASE HCR"/>
    <property type="match status" value="1"/>
</dbReference>
<dbReference type="InterPro" id="IPR036010">
    <property type="entry name" value="2Fe-2S_ferredoxin-like_sf"/>
</dbReference>
<dbReference type="PRINTS" id="PR00410">
    <property type="entry name" value="PHEHYDRXLASE"/>
</dbReference>
<dbReference type="Proteomes" id="UP000290287">
    <property type="component" value="Unassembled WGS sequence"/>
</dbReference>
<comment type="similarity">
    <text evidence="10">In the N-terminal section; belongs to the FAD-binding oxidoreductase type 6 family.</text>
</comment>
<dbReference type="PROSITE" id="PS00197">
    <property type="entry name" value="2FE2S_FER_1"/>
    <property type="match status" value="1"/>
</dbReference>
<keyword evidence="3" id="KW-0001">2Fe-2S</keyword>
<dbReference type="InterPro" id="IPR012675">
    <property type="entry name" value="Beta-grasp_dom_sf"/>
</dbReference>
<dbReference type="InterPro" id="IPR006058">
    <property type="entry name" value="2Fe2S_fd_BS"/>
</dbReference>
<accession>A0A4Q0YQ90</accession>
<name>A0A4Q0YQ90_9GAMM</name>
<dbReference type="Gene3D" id="2.40.30.10">
    <property type="entry name" value="Translation factors"/>
    <property type="match status" value="1"/>
</dbReference>
<dbReference type="Pfam" id="PF00970">
    <property type="entry name" value="FAD_binding_6"/>
    <property type="match status" value="1"/>
</dbReference>
<dbReference type="InterPro" id="IPR017927">
    <property type="entry name" value="FAD-bd_FR_type"/>
</dbReference>
<comment type="cofactor">
    <cofactor evidence="1">
        <name>FAD</name>
        <dbReference type="ChEBI" id="CHEBI:57692"/>
    </cofactor>
</comment>
<keyword evidence="2" id="KW-0285">Flavoprotein</keyword>
<evidence type="ECO:0000256" key="7">
    <source>
        <dbReference type="ARBA" id="ARBA00023004"/>
    </source>
</evidence>
<dbReference type="PRINTS" id="PR00371">
    <property type="entry name" value="FPNCR"/>
</dbReference>
<evidence type="ECO:0000256" key="2">
    <source>
        <dbReference type="ARBA" id="ARBA00022630"/>
    </source>
</evidence>
<dbReference type="SUPFAM" id="SSF52343">
    <property type="entry name" value="Ferredoxin reductase-like, C-terminal NADP-linked domain"/>
    <property type="match status" value="1"/>
</dbReference>
<keyword evidence="6" id="KW-0560">Oxidoreductase</keyword>
<dbReference type="Pfam" id="PF00175">
    <property type="entry name" value="NAD_binding_1"/>
    <property type="match status" value="1"/>
</dbReference>
<feature type="domain" description="2Fe-2S ferredoxin-type" evidence="12">
    <location>
        <begin position="302"/>
        <end position="386"/>
    </location>
</feature>
<dbReference type="PROSITE" id="PS51384">
    <property type="entry name" value="FAD_FR"/>
    <property type="match status" value="1"/>
</dbReference>
<comment type="cofactor">
    <cofactor evidence="9">
        <name>[2Fe-2S] cluster</name>
        <dbReference type="ChEBI" id="CHEBI:190135"/>
    </cofactor>
</comment>
<evidence type="ECO:0000259" key="12">
    <source>
        <dbReference type="PROSITE" id="PS51085"/>
    </source>
</evidence>
<dbReference type="InterPro" id="IPR001709">
    <property type="entry name" value="Flavoprot_Pyr_Nucl_cyt_Rdtase"/>
</dbReference>
<evidence type="ECO:0000256" key="6">
    <source>
        <dbReference type="ARBA" id="ARBA00023002"/>
    </source>
</evidence>
<dbReference type="OrthoDB" id="9796486at2"/>
<evidence type="ECO:0000313" key="14">
    <source>
        <dbReference type="EMBL" id="RXJ72763.1"/>
    </source>
</evidence>
<feature type="domain" description="FAD-binding FR-type" evidence="13">
    <location>
        <begin position="9"/>
        <end position="117"/>
    </location>
</feature>
<dbReference type="InterPro" id="IPR001041">
    <property type="entry name" value="2Fe-2S_ferredoxin-type"/>
</dbReference>
<dbReference type="CDD" id="cd06215">
    <property type="entry name" value="FNR_iron_sulfur_binding_1"/>
    <property type="match status" value="1"/>
</dbReference>
<evidence type="ECO:0000256" key="1">
    <source>
        <dbReference type="ARBA" id="ARBA00001974"/>
    </source>
</evidence>
<dbReference type="CDD" id="cd00207">
    <property type="entry name" value="fer2"/>
    <property type="match status" value="1"/>
</dbReference>
<dbReference type="Pfam" id="PF00111">
    <property type="entry name" value="Fer2"/>
    <property type="match status" value="1"/>
</dbReference>
<dbReference type="InterPro" id="IPR008333">
    <property type="entry name" value="Cbr1-like_FAD-bd_dom"/>
</dbReference>
<keyword evidence="4" id="KW-0479">Metal-binding</keyword>
<dbReference type="RefSeq" id="WP_129122809.1">
    <property type="nucleotide sequence ID" value="NZ_PEIB01000016.1"/>
</dbReference>
<dbReference type="GO" id="GO:0016491">
    <property type="term" value="F:oxidoreductase activity"/>
    <property type="evidence" value="ECO:0007669"/>
    <property type="project" value="UniProtKB-KW"/>
</dbReference>
<evidence type="ECO:0000256" key="4">
    <source>
        <dbReference type="ARBA" id="ARBA00022723"/>
    </source>
</evidence>
<evidence type="ECO:0000313" key="15">
    <source>
        <dbReference type="Proteomes" id="UP000290287"/>
    </source>
</evidence>
<dbReference type="InterPro" id="IPR017938">
    <property type="entry name" value="Riboflavin_synthase-like_b-brl"/>
</dbReference>
<sequence>MSQPTSNHPGKWTLECVDIACETHDVKSFYLRVRSNEDDLVPVWPYKPGQFVTLMLWLEEKLVPRSYTLSSSPTRPSLVSLTIKRDPQGLVSRFMYDKLTIGDRLSARGPGGSFDLHSVAPRRKIMMLTGGAGITPAMSMLRYLCDIRSDKHEVTFLHSARTPEDMIFREETLLLAKQHNIHVQYVCAHHAEPDMESGFLSRQIFERNVEDIHEYTVLPCGPAPYMDAVKSILREMDFDMRHYHEESFGDLSQRTNPQNASPETLTTRNISIADKIKRRSETIQSKGHTTQQPDTETNSTDNNIHFSASDTTVAYSPGETLLQIATRAGIAVPTNCQMGLCGTCKAKCLSGTVEMELADGLTSEEINGGCVLTCIGKPNGSVSIEL</sequence>
<dbReference type="InterPro" id="IPR001433">
    <property type="entry name" value="OxRdtase_FAD/NAD-bd"/>
</dbReference>
<dbReference type="InterPro" id="IPR039261">
    <property type="entry name" value="FNR_nucleotide-bd"/>
</dbReference>
<dbReference type="GO" id="GO:0051537">
    <property type="term" value="F:2 iron, 2 sulfur cluster binding"/>
    <property type="evidence" value="ECO:0007669"/>
    <property type="project" value="UniProtKB-KW"/>
</dbReference>
<reference evidence="14 15" key="1">
    <citation type="submission" date="2017-10" db="EMBL/GenBank/DDBJ databases">
        <title>Nyctiphanis sp. nov., isolated from the stomach of the euphausiid Nyctiphanes simplex (Hansen, 1911) in the Gulf of California.</title>
        <authorList>
            <person name="Gomez-Gil B."/>
            <person name="Aguilar-Mendez M."/>
            <person name="Lopez-Cortes A."/>
            <person name="Gomez-Gutierrez J."/>
            <person name="Roque A."/>
            <person name="Lang E."/>
            <person name="Gonzalez-Castillo A."/>
        </authorList>
    </citation>
    <scope>NUCLEOTIDE SEQUENCE [LARGE SCALE GENOMIC DNA]</scope>
    <source>
        <strain evidence="14 15">CAIM 600</strain>
    </source>
</reference>
<keyword evidence="7" id="KW-0408">Iron</keyword>
<dbReference type="SUPFAM" id="SSF63380">
    <property type="entry name" value="Riboflavin synthase domain-like"/>
    <property type="match status" value="1"/>
</dbReference>
<dbReference type="AlphaFoldDB" id="A0A4Q0YQ90"/>